<evidence type="ECO:0000256" key="6">
    <source>
        <dbReference type="SAM" id="MobiDB-lite"/>
    </source>
</evidence>
<dbReference type="GO" id="GO:0005634">
    <property type="term" value="C:nucleus"/>
    <property type="evidence" value="ECO:0007669"/>
    <property type="project" value="UniProtKB-SubCell"/>
</dbReference>
<feature type="domain" description="Zinc finger PHD-type" evidence="7">
    <location>
        <begin position="362"/>
        <end position="406"/>
    </location>
</feature>
<dbReference type="SMART" id="SM00249">
    <property type="entry name" value="PHD"/>
    <property type="match status" value="1"/>
</dbReference>
<evidence type="ECO:0000313" key="9">
    <source>
        <dbReference type="Proteomes" id="UP001046870"/>
    </source>
</evidence>
<comment type="subcellular location">
    <subcellularLocation>
        <location evidence="1">Nucleus</location>
    </subcellularLocation>
</comment>
<feature type="region of interest" description="Disordered" evidence="6">
    <location>
        <begin position="189"/>
        <end position="292"/>
    </location>
</feature>
<accession>A0A9D3SXI9</accession>
<proteinExistence type="predicted"/>
<evidence type="ECO:0000256" key="4">
    <source>
        <dbReference type="ARBA" id="ARBA00022833"/>
    </source>
</evidence>
<dbReference type="PROSITE" id="PS01359">
    <property type="entry name" value="ZF_PHD_1"/>
    <property type="match status" value="1"/>
</dbReference>
<feature type="compositionally biased region" description="Basic and acidic residues" evidence="6">
    <location>
        <begin position="255"/>
        <end position="285"/>
    </location>
</feature>
<dbReference type="OrthoDB" id="79252at2759"/>
<evidence type="ECO:0000256" key="2">
    <source>
        <dbReference type="ARBA" id="ARBA00022723"/>
    </source>
</evidence>
<keyword evidence="5" id="KW-0539">Nucleus</keyword>
<evidence type="ECO:0000256" key="5">
    <source>
        <dbReference type="ARBA" id="ARBA00023242"/>
    </source>
</evidence>
<evidence type="ECO:0000313" key="8">
    <source>
        <dbReference type="EMBL" id="KAG7457016.1"/>
    </source>
</evidence>
<dbReference type="EMBL" id="JAFDVH010000022">
    <property type="protein sequence ID" value="KAG7457016.1"/>
    <property type="molecule type" value="Genomic_DNA"/>
</dbReference>
<dbReference type="Proteomes" id="UP001046870">
    <property type="component" value="Chromosome 22"/>
</dbReference>
<dbReference type="CDD" id="cd15546">
    <property type="entry name" value="PHD_PHF13_like"/>
    <property type="match status" value="1"/>
</dbReference>
<evidence type="ECO:0000256" key="1">
    <source>
        <dbReference type="ARBA" id="ARBA00004123"/>
    </source>
</evidence>
<dbReference type="AlphaFoldDB" id="A0A9D3SXI9"/>
<organism evidence="8 9">
    <name type="scientific">Megalops atlanticus</name>
    <name type="common">Tarpon</name>
    <name type="synonym">Clupea gigantea</name>
    <dbReference type="NCBI Taxonomy" id="7932"/>
    <lineage>
        <taxon>Eukaryota</taxon>
        <taxon>Metazoa</taxon>
        <taxon>Chordata</taxon>
        <taxon>Craniata</taxon>
        <taxon>Vertebrata</taxon>
        <taxon>Euteleostomi</taxon>
        <taxon>Actinopterygii</taxon>
        <taxon>Neopterygii</taxon>
        <taxon>Teleostei</taxon>
        <taxon>Elopiformes</taxon>
        <taxon>Megalopidae</taxon>
        <taxon>Megalops</taxon>
    </lineage>
</organism>
<comment type="caution">
    <text evidence="8">The sequence shown here is derived from an EMBL/GenBank/DDBJ whole genome shotgun (WGS) entry which is preliminary data.</text>
</comment>
<keyword evidence="9" id="KW-1185">Reference proteome</keyword>
<dbReference type="SUPFAM" id="SSF57903">
    <property type="entry name" value="FYVE/PHD zinc finger"/>
    <property type="match status" value="1"/>
</dbReference>
<keyword evidence="2" id="KW-0479">Metal-binding</keyword>
<feature type="compositionally biased region" description="Polar residues" evidence="6">
    <location>
        <begin position="40"/>
        <end position="62"/>
    </location>
</feature>
<protein>
    <recommendedName>
        <fullName evidence="7">Zinc finger PHD-type domain-containing protein</fullName>
    </recommendedName>
</protein>
<name>A0A9D3SXI9_MEGAT</name>
<keyword evidence="4" id="KW-0862">Zinc</keyword>
<dbReference type="PANTHER" id="PTHR14571">
    <property type="entry name" value="HISTONE-LYSINE N-METHYLTRANSFERASE SET-26-RELATED"/>
    <property type="match status" value="1"/>
</dbReference>
<feature type="region of interest" description="Disordered" evidence="6">
    <location>
        <begin position="310"/>
        <end position="351"/>
    </location>
</feature>
<dbReference type="Pfam" id="PF00628">
    <property type="entry name" value="PHD"/>
    <property type="match status" value="1"/>
</dbReference>
<dbReference type="InterPro" id="IPR019787">
    <property type="entry name" value="Znf_PHD-finger"/>
</dbReference>
<feature type="compositionally biased region" description="Basic and acidic residues" evidence="6">
    <location>
        <begin position="217"/>
        <end position="228"/>
    </location>
</feature>
<sequence>MIAQQPPMKRKRTVEDFNQFCTFVLAYTGYIPNPSEEWKCNNSTPKDSQNCGDSRVSSSSFPGSLCGPSVAKRVGGNEGETAEKGKRKKQKRAVLHEDKVPRRRRLKSPKTKEPRINSTHQVPQVEWRNGTLLHNTMGGSSVTDCKPVTLLFPPPKPCAGDCGNTHVGMGRSSVQKQWPDSGHQYVLERSAESHTDRTPPPLHLANDTCHLIGQQGDRPDRDTTEPHSSDITALPRKTGEREEPEDLTAMNGTEHVQKEKHEKNEQDEAERGKRGSRQMEEREGNEGEGGGTDILRLVIERCLRGYVADDQDTGYHTEGGSDMDQDAHDVDGNATTISADSTEDLSASNSQIEEEDSWDLITCFCMKPFAGRPMIECGECGTWVHLSCAKIRRNHVPDVFTCQHCRDAKHTIRRSGRARSGPRKRFSD</sequence>
<feature type="compositionally biased region" description="Polar residues" evidence="6">
    <location>
        <begin position="333"/>
        <end position="351"/>
    </location>
</feature>
<evidence type="ECO:0000259" key="7">
    <source>
        <dbReference type="SMART" id="SM00249"/>
    </source>
</evidence>
<keyword evidence="3" id="KW-0863">Zinc-finger</keyword>
<dbReference type="InterPro" id="IPR011011">
    <property type="entry name" value="Znf_FYVE_PHD"/>
</dbReference>
<dbReference type="InterPro" id="IPR019786">
    <property type="entry name" value="Zinc_finger_PHD-type_CS"/>
</dbReference>
<dbReference type="GO" id="GO:0008270">
    <property type="term" value="F:zinc ion binding"/>
    <property type="evidence" value="ECO:0007669"/>
    <property type="project" value="UniProtKB-KW"/>
</dbReference>
<dbReference type="PANTHER" id="PTHR14571:SF13">
    <property type="entry name" value="PHD FINGER PROTEIN 13"/>
    <property type="match status" value="1"/>
</dbReference>
<dbReference type="Gene3D" id="3.30.40.10">
    <property type="entry name" value="Zinc/RING finger domain, C3HC4 (zinc finger)"/>
    <property type="match status" value="1"/>
</dbReference>
<dbReference type="InterPro" id="IPR013083">
    <property type="entry name" value="Znf_RING/FYVE/PHD"/>
</dbReference>
<dbReference type="InterPro" id="IPR001965">
    <property type="entry name" value="Znf_PHD"/>
</dbReference>
<gene>
    <name evidence="8" type="ORF">MATL_G00241950</name>
</gene>
<evidence type="ECO:0000256" key="3">
    <source>
        <dbReference type="ARBA" id="ARBA00022771"/>
    </source>
</evidence>
<feature type="region of interest" description="Disordered" evidence="6">
    <location>
        <begin position="40"/>
        <end position="120"/>
    </location>
</feature>
<reference evidence="8" key="1">
    <citation type="submission" date="2021-01" db="EMBL/GenBank/DDBJ databases">
        <authorList>
            <person name="Zahm M."/>
            <person name="Roques C."/>
            <person name="Cabau C."/>
            <person name="Klopp C."/>
            <person name="Donnadieu C."/>
            <person name="Jouanno E."/>
            <person name="Lampietro C."/>
            <person name="Louis A."/>
            <person name="Herpin A."/>
            <person name="Echchiki A."/>
            <person name="Berthelot C."/>
            <person name="Parey E."/>
            <person name="Roest-Crollius H."/>
            <person name="Braasch I."/>
            <person name="Postlethwait J."/>
            <person name="Bobe J."/>
            <person name="Montfort J."/>
            <person name="Bouchez O."/>
            <person name="Begum T."/>
            <person name="Mejri S."/>
            <person name="Adams A."/>
            <person name="Chen W.-J."/>
            <person name="Guiguen Y."/>
        </authorList>
    </citation>
    <scope>NUCLEOTIDE SEQUENCE</scope>
    <source>
        <strain evidence="8">YG-15Mar2019-1</strain>
        <tissue evidence="8">Brain</tissue>
    </source>
</reference>